<comment type="caution">
    <text evidence="4">The sequence shown here is derived from an EMBL/GenBank/DDBJ whole genome shotgun (WGS) entry which is preliminary data.</text>
</comment>
<dbReference type="GO" id="GO:0005737">
    <property type="term" value="C:cytoplasm"/>
    <property type="evidence" value="ECO:0007669"/>
    <property type="project" value="TreeGrafter"/>
</dbReference>
<dbReference type="AlphaFoldDB" id="A0A815E496"/>
<dbReference type="PRINTS" id="PR00154">
    <property type="entry name" value="AMPBINDING"/>
</dbReference>
<accession>A0A815E496</accession>
<proteinExistence type="predicted"/>
<dbReference type="GO" id="GO:0043041">
    <property type="term" value="P:amino acid activation for nonribosomal peptide biosynthetic process"/>
    <property type="evidence" value="ECO:0007669"/>
    <property type="project" value="TreeGrafter"/>
</dbReference>
<reference evidence="4" key="1">
    <citation type="submission" date="2021-02" db="EMBL/GenBank/DDBJ databases">
        <authorList>
            <person name="Nowell W R."/>
        </authorList>
    </citation>
    <scope>NUCLEOTIDE SEQUENCE</scope>
</reference>
<dbReference type="Gene3D" id="3.40.109.10">
    <property type="entry name" value="NADH Oxidase"/>
    <property type="match status" value="1"/>
</dbReference>
<keyword evidence="1" id="KW-0436">Ligase</keyword>
<dbReference type="InterPro" id="IPR020845">
    <property type="entry name" value="AMP-binding_CS"/>
</dbReference>
<dbReference type="InterPro" id="IPR000873">
    <property type="entry name" value="AMP-dep_synth/lig_dom"/>
</dbReference>
<feature type="signal peptide" evidence="2">
    <location>
        <begin position="1"/>
        <end position="20"/>
    </location>
</feature>
<dbReference type="InterPro" id="IPR010071">
    <property type="entry name" value="AA_adenyl_dom"/>
</dbReference>
<evidence type="ECO:0000313" key="5">
    <source>
        <dbReference type="Proteomes" id="UP000663882"/>
    </source>
</evidence>
<gene>
    <name evidence="4" type="ORF">RFH988_LOCUS29935</name>
</gene>
<feature type="chain" id="PRO_5032844989" description="AMP-dependent synthetase/ligase domain-containing protein" evidence="2">
    <location>
        <begin position="21"/>
        <end position="708"/>
    </location>
</feature>
<dbReference type="InterPro" id="IPR000415">
    <property type="entry name" value="Nitroreductase-like"/>
</dbReference>
<name>A0A815E496_9BILA</name>
<dbReference type="InterPro" id="IPR020459">
    <property type="entry name" value="AMP-binding"/>
</dbReference>
<dbReference type="Gene3D" id="3.40.50.12780">
    <property type="entry name" value="N-terminal domain of ligase-like"/>
    <property type="match status" value="1"/>
</dbReference>
<sequence length="708" mass="81488">MEKGWEQIVACLAILMSGAAYLPLDVDAPNDRLSTLIQEADVKIILTQSHCQPIFTHLTIISVDTFTDDIYPVPFPIKQQLATDLAYVIYTSGSTGKPKGVMISHQAVINTILDMNSRLHISTNDRIFALSHLNFDLSVFDIFGALTTGATIVIPNHQHYKDPKHWYEMLITHRVTIWNSVPMLMQMLVEHLKESYHENQLRHVLLSGDWIPLSLPKLISMTLGEHVTITSLGGATEASIWSIAYPIPKEIPRKWKSIPYGMPLRNQRYYVYDSHLNDCPEWITGELYIGGVGLADGYWKDQVKTESSFIIHPHTSERLYRTGDYGRFVPSGYIEFVGRKDFQVKLRGHRIELGEIEYHLEQHPDIHQAIVTVDNKSQRLIAYIMPENNSTPIDDSHESLGSIIDPTKRANFQLVRHGILHNGEVKKSFFLIKPEQTEALLDTYYTRKSYRRFTNETIEISEIEYLFRNEFLSALTPIIAKHQASPKYRYASARSLYPVEIYIEIFSAIDNIPAGLYYHNPHKHSLEFIEEYTQNDDIEICLHLVERSSEHELSLNDDVEEMSGYPDCFVYLKSYDHKKDEWFVYDKQDKILRIHRTKSNTDEEQIPLIFVDDDESKVIFNDCQAAIFFIGEPEQAMHAGTMAHLLMCAGLEMDIGIGPFLRKPTIAEHVKLLEPINQNNMAPQEWQSLLINEGIDILHNIITLIRMF</sequence>
<dbReference type="OrthoDB" id="416786at2759"/>
<dbReference type="PANTHER" id="PTHR45527:SF10">
    <property type="entry name" value="PYOCHELIN SYNTHASE PCHF"/>
    <property type="match status" value="1"/>
</dbReference>
<dbReference type="Proteomes" id="UP000663882">
    <property type="component" value="Unassembled WGS sequence"/>
</dbReference>
<dbReference type="PROSITE" id="PS00455">
    <property type="entry name" value="AMP_BINDING"/>
    <property type="match status" value="1"/>
</dbReference>
<dbReference type="GO" id="GO:0031177">
    <property type="term" value="F:phosphopantetheine binding"/>
    <property type="evidence" value="ECO:0007669"/>
    <property type="project" value="TreeGrafter"/>
</dbReference>
<dbReference type="NCBIfam" id="TIGR01733">
    <property type="entry name" value="AA-adenyl-dom"/>
    <property type="match status" value="1"/>
</dbReference>
<dbReference type="GO" id="GO:0016874">
    <property type="term" value="F:ligase activity"/>
    <property type="evidence" value="ECO:0007669"/>
    <property type="project" value="UniProtKB-KW"/>
</dbReference>
<dbReference type="Pfam" id="PF00501">
    <property type="entry name" value="AMP-binding"/>
    <property type="match status" value="1"/>
</dbReference>
<dbReference type="InterPro" id="IPR045851">
    <property type="entry name" value="AMP-bd_C_sf"/>
</dbReference>
<dbReference type="PANTHER" id="PTHR45527">
    <property type="entry name" value="NONRIBOSOMAL PEPTIDE SYNTHETASE"/>
    <property type="match status" value="1"/>
</dbReference>
<feature type="domain" description="AMP-dependent synthetase/ligase" evidence="3">
    <location>
        <begin position="1"/>
        <end position="299"/>
    </location>
</feature>
<dbReference type="SUPFAM" id="SSF56801">
    <property type="entry name" value="Acetyl-CoA synthetase-like"/>
    <property type="match status" value="1"/>
</dbReference>
<dbReference type="GO" id="GO:0044550">
    <property type="term" value="P:secondary metabolite biosynthetic process"/>
    <property type="evidence" value="ECO:0007669"/>
    <property type="project" value="TreeGrafter"/>
</dbReference>
<evidence type="ECO:0000313" key="4">
    <source>
        <dbReference type="EMBL" id="CAF1305066.1"/>
    </source>
</evidence>
<evidence type="ECO:0000256" key="1">
    <source>
        <dbReference type="ARBA" id="ARBA00022598"/>
    </source>
</evidence>
<keyword evidence="2" id="KW-0732">Signal</keyword>
<dbReference type="GO" id="GO:0000036">
    <property type="term" value="F:acyl carrier activity"/>
    <property type="evidence" value="ECO:0007669"/>
    <property type="project" value="TreeGrafter"/>
</dbReference>
<evidence type="ECO:0000259" key="3">
    <source>
        <dbReference type="Pfam" id="PF00501"/>
    </source>
</evidence>
<dbReference type="Gene3D" id="3.30.300.30">
    <property type="match status" value="1"/>
</dbReference>
<evidence type="ECO:0000256" key="2">
    <source>
        <dbReference type="SAM" id="SignalP"/>
    </source>
</evidence>
<dbReference type="EMBL" id="CAJNOO010002896">
    <property type="protein sequence ID" value="CAF1305066.1"/>
    <property type="molecule type" value="Genomic_DNA"/>
</dbReference>
<protein>
    <recommendedName>
        <fullName evidence="3">AMP-dependent synthetase/ligase domain-containing protein</fullName>
    </recommendedName>
</protein>
<dbReference type="InterPro" id="IPR042099">
    <property type="entry name" value="ANL_N_sf"/>
</dbReference>
<dbReference type="GO" id="GO:0016491">
    <property type="term" value="F:oxidoreductase activity"/>
    <property type="evidence" value="ECO:0007669"/>
    <property type="project" value="InterPro"/>
</dbReference>
<organism evidence="4 5">
    <name type="scientific">Rotaria sordida</name>
    <dbReference type="NCBI Taxonomy" id="392033"/>
    <lineage>
        <taxon>Eukaryota</taxon>
        <taxon>Metazoa</taxon>
        <taxon>Spiralia</taxon>
        <taxon>Gnathifera</taxon>
        <taxon>Rotifera</taxon>
        <taxon>Eurotatoria</taxon>
        <taxon>Bdelloidea</taxon>
        <taxon>Philodinida</taxon>
        <taxon>Philodinidae</taxon>
        <taxon>Rotaria</taxon>
    </lineage>
</organism>